<dbReference type="Proteomes" id="UP000707451">
    <property type="component" value="Unassembled WGS sequence"/>
</dbReference>
<feature type="region of interest" description="Disordered" evidence="7">
    <location>
        <begin position="1"/>
        <end position="20"/>
    </location>
</feature>
<gene>
    <name evidence="8" type="ORF">KI688_008805</name>
</gene>
<evidence type="ECO:0000256" key="3">
    <source>
        <dbReference type="ARBA" id="ARBA00022737"/>
    </source>
</evidence>
<keyword evidence="2" id="KW-0507">mRNA processing</keyword>
<dbReference type="GO" id="GO:0005685">
    <property type="term" value="C:U1 snRNP"/>
    <property type="evidence" value="ECO:0007669"/>
    <property type="project" value="TreeGrafter"/>
</dbReference>
<reference evidence="8" key="1">
    <citation type="submission" date="2021-06" db="EMBL/GenBank/DDBJ databases">
        <title>Genome Sequence of Mortierella hyaline Strain SCG-10, a Cold-Adapted, Nitrate-Reducing Fungus Isolated from Soil in Minnesota, USA.</title>
        <authorList>
            <person name="Aldossari N."/>
        </authorList>
    </citation>
    <scope>NUCLEOTIDE SEQUENCE</scope>
    <source>
        <strain evidence="8">SCG-10</strain>
    </source>
</reference>
<dbReference type="InterPro" id="IPR059164">
    <property type="entry name" value="HAT_PRP39_C"/>
</dbReference>
<evidence type="ECO:0000256" key="2">
    <source>
        <dbReference type="ARBA" id="ARBA00022664"/>
    </source>
</evidence>
<keyword evidence="5" id="KW-0539">Nucleus</keyword>
<proteinExistence type="inferred from homology"/>
<evidence type="ECO:0000313" key="8">
    <source>
        <dbReference type="EMBL" id="KAG9071259.1"/>
    </source>
</evidence>
<feature type="region of interest" description="Disordered" evidence="7">
    <location>
        <begin position="613"/>
        <end position="686"/>
    </location>
</feature>
<evidence type="ECO:0000256" key="4">
    <source>
        <dbReference type="ARBA" id="ARBA00023187"/>
    </source>
</evidence>
<dbReference type="PANTHER" id="PTHR17204:SF5">
    <property type="entry name" value="PRE-MRNA-PROCESSING FACTOR 39"/>
    <property type="match status" value="1"/>
</dbReference>
<dbReference type="GO" id="GO:0000243">
    <property type="term" value="C:commitment complex"/>
    <property type="evidence" value="ECO:0007669"/>
    <property type="project" value="TreeGrafter"/>
</dbReference>
<evidence type="ECO:0000256" key="5">
    <source>
        <dbReference type="ARBA" id="ARBA00023242"/>
    </source>
</evidence>
<dbReference type="Pfam" id="PF23240">
    <property type="entry name" value="HAT_PRP39_N"/>
    <property type="match status" value="2"/>
</dbReference>
<dbReference type="Gene3D" id="1.25.40.10">
    <property type="entry name" value="Tetratricopeptide repeat domain"/>
    <property type="match status" value="2"/>
</dbReference>
<evidence type="ECO:0008006" key="10">
    <source>
        <dbReference type="Google" id="ProtNLM"/>
    </source>
</evidence>
<sequence length="702" mass="80010">MDSAEAAVAYTSPHHGAADVNSVQEENGGEVVVPQQPTTTPSGAPMPTTTDPALIEAWDRCWTVIKATPGEFDVWEELMRLADRQDGGFTPDAPPANIANVRILYDAFLEQFPLCFGYWKKYSDLEFLARGAEGAIEIFERGVKGIANSVDLWVQYCTFIMEHKADNREEIEQTRAKDLGTRPVHSLSILRKEQDGLGVTRQFTLFERGAKCVGLDFMPHVFWEKFISFYEEKEEHSKMFQLMERVIKIPMHQYARFYQQYVQLASTRPMSEILSEEQYNTFKAKATARGAQDESSEEMPEEQLEAEIRRLVIEASGLIYARTAEETNKRWPFEAEIKRPYFHVKPMDMPQLSNWRRYLDFEETEGDVERIRVLYERCLVTCALYEEFWLRYGAWARSLGNVDLLQDIYSRAVVMVPSSNPSLALTLAMIEEERGDNEAARQQYQKTLERLPGHIETIVRFANFERRISPSDLSASELVYASQLGLDNIDMMTQTAIVTLYAKFLWQVRKDVDGARAIFKTGEGKFDSRFYFSNYIKFEMDQPGEDYEKRVSAVYEQVRYSGLPESVRNDYGQSYLDFVMEFGTSAARYNQLEADIKAPSVYVAQSRKRAAAAAEQAEEEERAKRHRQEEAEVKEEKRDDVAMDGQVQASSESVEKDSAVAPSDAGSEMVDPAHAQWAGPASGYSYPPATGVSLPFSTFLCT</sequence>
<dbReference type="EMBL" id="JAHRHY010000003">
    <property type="protein sequence ID" value="KAG9071259.1"/>
    <property type="molecule type" value="Genomic_DNA"/>
</dbReference>
<protein>
    <recommendedName>
        <fullName evidence="10">Pre-mRNA-processing factor 39</fullName>
    </recommendedName>
</protein>
<evidence type="ECO:0000256" key="6">
    <source>
        <dbReference type="ARBA" id="ARBA00038019"/>
    </source>
</evidence>
<dbReference type="SMART" id="SM00386">
    <property type="entry name" value="HAT"/>
    <property type="match status" value="7"/>
</dbReference>
<dbReference type="OrthoDB" id="10265668at2759"/>
<accession>A0A9P8BW72</accession>
<keyword evidence="3" id="KW-0677">Repeat</keyword>
<dbReference type="GO" id="GO:0071004">
    <property type="term" value="C:U2-type prespliceosome"/>
    <property type="evidence" value="ECO:0007669"/>
    <property type="project" value="TreeGrafter"/>
</dbReference>
<keyword evidence="4" id="KW-0508">mRNA splicing</keyword>
<feature type="region of interest" description="Disordered" evidence="7">
    <location>
        <begin position="25"/>
        <end position="50"/>
    </location>
</feature>
<name>A0A9P8BW72_9FUNG</name>
<dbReference type="InterPro" id="IPR011990">
    <property type="entry name" value="TPR-like_helical_dom_sf"/>
</dbReference>
<dbReference type="AlphaFoldDB" id="A0A9P8BW72"/>
<dbReference type="GO" id="GO:0000395">
    <property type="term" value="P:mRNA 5'-splice site recognition"/>
    <property type="evidence" value="ECO:0007669"/>
    <property type="project" value="TreeGrafter"/>
</dbReference>
<evidence type="ECO:0000256" key="7">
    <source>
        <dbReference type="SAM" id="MobiDB-lite"/>
    </source>
</evidence>
<evidence type="ECO:0000256" key="1">
    <source>
        <dbReference type="ARBA" id="ARBA00004123"/>
    </source>
</evidence>
<dbReference type="InterPro" id="IPR003107">
    <property type="entry name" value="HAT"/>
</dbReference>
<dbReference type="PANTHER" id="PTHR17204">
    <property type="entry name" value="PRE-MRNA PROCESSING PROTEIN PRP39-RELATED"/>
    <property type="match status" value="1"/>
</dbReference>
<evidence type="ECO:0000313" key="9">
    <source>
        <dbReference type="Proteomes" id="UP000707451"/>
    </source>
</evidence>
<dbReference type="GO" id="GO:0030627">
    <property type="term" value="F:pre-mRNA 5'-splice site binding"/>
    <property type="evidence" value="ECO:0007669"/>
    <property type="project" value="TreeGrafter"/>
</dbReference>
<keyword evidence="9" id="KW-1185">Reference proteome</keyword>
<dbReference type="Pfam" id="PF23241">
    <property type="entry name" value="HAT_PRP39_C"/>
    <property type="match status" value="1"/>
</dbReference>
<comment type="subcellular location">
    <subcellularLocation>
        <location evidence="1">Nucleus</location>
    </subcellularLocation>
</comment>
<dbReference type="SUPFAM" id="SSF48452">
    <property type="entry name" value="TPR-like"/>
    <property type="match status" value="1"/>
</dbReference>
<feature type="compositionally biased region" description="Polar residues" evidence="7">
    <location>
        <begin position="35"/>
        <end position="50"/>
    </location>
</feature>
<feature type="compositionally biased region" description="Basic and acidic residues" evidence="7">
    <location>
        <begin position="621"/>
        <end position="641"/>
    </location>
</feature>
<comment type="caution">
    <text evidence="8">The sequence shown here is derived from an EMBL/GenBank/DDBJ whole genome shotgun (WGS) entry which is preliminary data.</text>
</comment>
<comment type="similarity">
    <text evidence="6">Belongs to the PRP39 family.</text>
</comment>
<organism evidence="8 9">
    <name type="scientific">Linnemannia hyalina</name>
    <dbReference type="NCBI Taxonomy" id="64524"/>
    <lineage>
        <taxon>Eukaryota</taxon>
        <taxon>Fungi</taxon>
        <taxon>Fungi incertae sedis</taxon>
        <taxon>Mucoromycota</taxon>
        <taxon>Mortierellomycotina</taxon>
        <taxon>Mortierellomycetes</taxon>
        <taxon>Mortierellales</taxon>
        <taxon>Mortierellaceae</taxon>
        <taxon>Linnemannia</taxon>
    </lineage>
</organism>